<dbReference type="AlphaFoldDB" id="A0AAE0FD28"/>
<proteinExistence type="predicted"/>
<organism evidence="2 3">
    <name type="scientific">Cymbomonas tetramitiformis</name>
    <dbReference type="NCBI Taxonomy" id="36881"/>
    <lineage>
        <taxon>Eukaryota</taxon>
        <taxon>Viridiplantae</taxon>
        <taxon>Chlorophyta</taxon>
        <taxon>Pyramimonadophyceae</taxon>
        <taxon>Pyramimonadales</taxon>
        <taxon>Pyramimonadaceae</taxon>
        <taxon>Cymbomonas</taxon>
    </lineage>
</organism>
<gene>
    <name evidence="2" type="ORF">CYMTET_33334</name>
</gene>
<keyword evidence="1" id="KW-1278">Translocase</keyword>
<evidence type="ECO:0000313" key="2">
    <source>
        <dbReference type="EMBL" id="KAK3257587.1"/>
    </source>
</evidence>
<dbReference type="PANTHER" id="PTHR43520">
    <property type="entry name" value="ATP7, ISOFORM B"/>
    <property type="match status" value="1"/>
</dbReference>
<comment type="caution">
    <text evidence="2">The sequence shown here is derived from an EMBL/GenBank/DDBJ whole genome shotgun (WGS) entry which is preliminary data.</text>
</comment>
<sequence>MKMSTIAAAMPKLGWPMFFEEPMMLLAFVLLGRAVEERAKLRASSDMTELLGLLPTTARLCLPLQEDPAQSTDRAAPTCSEACSRPPAPLCGALIMLPTPVRCSLLWSRDDAPTPARSAICCGAVMKRPTPPCSLQLTL</sequence>
<dbReference type="GO" id="GO:0043682">
    <property type="term" value="F:P-type divalent copper transporter activity"/>
    <property type="evidence" value="ECO:0007669"/>
    <property type="project" value="TreeGrafter"/>
</dbReference>
<dbReference type="Proteomes" id="UP001190700">
    <property type="component" value="Unassembled WGS sequence"/>
</dbReference>
<name>A0AAE0FD28_9CHLO</name>
<evidence type="ECO:0000256" key="1">
    <source>
        <dbReference type="ARBA" id="ARBA00022967"/>
    </source>
</evidence>
<dbReference type="GO" id="GO:0055070">
    <property type="term" value="P:copper ion homeostasis"/>
    <property type="evidence" value="ECO:0007669"/>
    <property type="project" value="TreeGrafter"/>
</dbReference>
<dbReference type="GO" id="GO:0005507">
    <property type="term" value="F:copper ion binding"/>
    <property type="evidence" value="ECO:0007669"/>
    <property type="project" value="TreeGrafter"/>
</dbReference>
<dbReference type="GO" id="GO:0016020">
    <property type="term" value="C:membrane"/>
    <property type="evidence" value="ECO:0007669"/>
    <property type="project" value="TreeGrafter"/>
</dbReference>
<keyword evidence="3" id="KW-1185">Reference proteome</keyword>
<protein>
    <submittedName>
        <fullName evidence="2">Copper-transporting ATPase</fullName>
    </submittedName>
</protein>
<accession>A0AAE0FD28</accession>
<evidence type="ECO:0000313" key="3">
    <source>
        <dbReference type="Proteomes" id="UP001190700"/>
    </source>
</evidence>
<dbReference type="EMBL" id="LGRX02020358">
    <property type="protein sequence ID" value="KAK3257587.1"/>
    <property type="molecule type" value="Genomic_DNA"/>
</dbReference>
<reference evidence="2 3" key="1">
    <citation type="journal article" date="2015" name="Genome Biol. Evol.">
        <title>Comparative Genomics of a Bacterivorous Green Alga Reveals Evolutionary Causalities and Consequences of Phago-Mixotrophic Mode of Nutrition.</title>
        <authorList>
            <person name="Burns J.A."/>
            <person name="Paasch A."/>
            <person name="Narechania A."/>
            <person name="Kim E."/>
        </authorList>
    </citation>
    <scope>NUCLEOTIDE SEQUENCE [LARGE SCALE GENOMIC DNA]</scope>
    <source>
        <strain evidence="2 3">PLY_AMNH</strain>
    </source>
</reference>
<dbReference type="PANTHER" id="PTHR43520:SF22">
    <property type="entry name" value="COPPER-TRANSPORTING ATPASE PAA1, CHLOROPLASTIC"/>
    <property type="match status" value="1"/>
</dbReference>